<evidence type="ECO:0000313" key="2">
    <source>
        <dbReference type="Proteomes" id="UP000519158"/>
    </source>
</evidence>
<accession>A0A7Y4G2H5</accession>
<proteinExistence type="predicted"/>
<dbReference type="AlphaFoldDB" id="A0A7Y4G2H5"/>
<dbReference type="EMBL" id="VTXL01000033">
    <property type="protein sequence ID" value="NOJ15797.1"/>
    <property type="molecule type" value="Genomic_DNA"/>
</dbReference>
<dbReference type="Proteomes" id="UP000519158">
    <property type="component" value="Unassembled WGS sequence"/>
</dbReference>
<comment type="caution">
    <text evidence="1">The sequence shown here is derived from an EMBL/GenBank/DDBJ whole genome shotgun (WGS) entry which is preliminary data.</text>
</comment>
<protein>
    <submittedName>
        <fullName evidence="1">Uncharacterized protein</fullName>
    </submittedName>
</protein>
<sequence>MSEILNELQEVKKASQEQAAASQAIASEVSGKMSEIDEKVKEATTVVRNTIRDYNFEVFYVNSDTGNNNNDGLHSSRPWRDVSPLVNLIVYGKSYKIIISPGQVVEMPVSLDHSFGRIQFFSDYTTRATLKMKAINQNGIGDGTVEFKGDNLMLSFFGVNLETATQPENNTGKSTQYGSSALSRAHSGSNFNIELYCSKIIVKDFPLIRGGHQNAGFVALSLGYSGGIVIGEGNESHLTYSNDHFGLCNGSSSSIDNKNGANTWNAIMSGVGGNNNVIADFDFEAQA</sequence>
<dbReference type="RefSeq" id="WP_171331109.1">
    <property type="nucleotide sequence ID" value="NZ_CAWPOP010000027.1"/>
</dbReference>
<name>A0A7Y4G2H5_VIBSP</name>
<gene>
    <name evidence="1" type="ORF">F0234_23910</name>
</gene>
<organism evidence="1 2">
    <name type="scientific">Vibrio splendidus</name>
    <dbReference type="NCBI Taxonomy" id="29497"/>
    <lineage>
        <taxon>Bacteria</taxon>
        <taxon>Pseudomonadati</taxon>
        <taxon>Pseudomonadota</taxon>
        <taxon>Gammaproteobacteria</taxon>
        <taxon>Vibrionales</taxon>
        <taxon>Vibrionaceae</taxon>
        <taxon>Vibrio</taxon>
    </lineage>
</organism>
<reference evidence="1 2" key="1">
    <citation type="submission" date="2019-09" db="EMBL/GenBank/DDBJ databases">
        <title>Draft genome sequencing and comparative genomics of hatchery-associated Vibrios.</title>
        <authorList>
            <person name="Kehlet-Delgado H."/>
            <person name="Mueller R.S."/>
        </authorList>
    </citation>
    <scope>NUCLEOTIDE SEQUENCE [LARGE SCALE GENOMIC DNA]</scope>
    <source>
        <strain evidence="1 2">99-70-13A3</strain>
    </source>
</reference>
<evidence type="ECO:0000313" key="1">
    <source>
        <dbReference type="EMBL" id="NOJ15797.1"/>
    </source>
</evidence>